<evidence type="ECO:0000313" key="2">
    <source>
        <dbReference type="Proteomes" id="UP000799776"/>
    </source>
</evidence>
<evidence type="ECO:0000313" key="1">
    <source>
        <dbReference type="EMBL" id="KAF2089242.1"/>
    </source>
</evidence>
<proteinExistence type="predicted"/>
<dbReference type="EMBL" id="ML978714">
    <property type="protein sequence ID" value="KAF2089242.1"/>
    <property type="molecule type" value="Genomic_DNA"/>
</dbReference>
<dbReference type="Proteomes" id="UP000799776">
    <property type="component" value="Unassembled WGS sequence"/>
</dbReference>
<organism evidence="1 2">
    <name type="scientific">Saccharata proteae CBS 121410</name>
    <dbReference type="NCBI Taxonomy" id="1314787"/>
    <lineage>
        <taxon>Eukaryota</taxon>
        <taxon>Fungi</taxon>
        <taxon>Dikarya</taxon>
        <taxon>Ascomycota</taxon>
        <taxon>Pezizomycotina</taxon>
        <taxon>Dothideomycetes</taxon>
        <taxon>Dothideomycetes incertae sedis</taxon>
        <taxon>Botryosphaeriales</taxon>
        <taxon>Saccharataceae</taxon>
        <taxon>Saccharata</taxon>
    </lineage>
</organism>
<sequence length="129" mass="13754">MNADSRISPFVAASRRACIPPLVALGAGLEAARRQKAGSHVSAAWRAAVVWGVVLVTCPGSQLAVRLYRHEDKKPTSEERLSSPVRPGAAGVVVNCERFFRVGRWRSGCGILGLRCGGGWGRRAKGYPG</sequence>
<gene>
    <name evidence="1" type="ORF">K490DRAFT_54869</name>
</gene>
<keyword evidence="2" id="KW-1185">Reference proteome</keyword>
<name>A0A6A5YBJ1_9PEZI</name>
<dbReference type="AlphaFoldDB" id="A0A6A5YBJ1"/>
<protein>
    <submittedName>
        <fullName evidence="1">Uncharacterized protein</fullName>
    </submittedName>
</protein>
<accession>A0A6A5YBJ1</accession>
<reference evidence="1" key="1">
    <citation type="journal article" date="2020" name="Stud. Mycol.">
        <title>101 Dothideomycetes genomes: a test case for predicting lifestyles and emergence of pathogens.</title>
        <authorList>
            <person name="Haridas S."/>
            <person name="Albert R."/>
            <person name="Binder M."/>
            <person name="Bloem J."/>
            <person name="Labutti K."/>
            <person name="Salamov A."/>
            <person name="Andreopoulos B."/>
            <person name="Baker S."/>
            <person name="Barry K."/>
            <person name="Bills G."/>
            <person name="Bluhm B."/>
            <person name="Cannon C."/>
            <person name="Castanera R."/>
            <person name="Culley D."/>
            <person name="Daum C."/>
            <person name="Ezra D."/>
            <person name="Gonzalez J."/>
            <person name="Henrissat B."/>
            <person name="Kuo A."/>
            <person name="Liang C."/>
            <person name="Lipzen A."/>
            <person name="Lutzoni F."/>
            <person name="Magnuson J."/>
            <person name="Mondo S."/>
            <person name="Nolan M."/>
            <person name="Ohm R."/>
            <person name="Pangilinan J."/>
            <person name="Park H.-J."/>
            <person name="Ramirez L."/>
            <person name="Alfaro M."/>
            <person name="Sun H."/>
            <person name="Tritt A."/>
            <person name="Yoshinaga Y."/>
            <person name="Zwiers L.-H."/>
            <person name="Turgeon B."/>
            <person name="Goodwin S."/>
            <person name="Spatafora J."/>
            <person name="Crous P."/>
            <person name="Grigoriev I."/>
        </authorList>
    </citation>
    <scope>NUCLEOTIDE SEQUENCE</scope>
    <source>
        <strain evidence="1">CBS 121410</strain>
    </source>
</reference>